<reference evidence="15 16" key="1">
    <citation type="submission" date="2019-10" db="EMBL/GenBank/DDBJ databases">
        <title>Nocardia macrotermitis sp. nov. and Nocardia aurantia sp. nov., isolated from the gut of fungus growing-termite Macrotermes natalensis.</title>
        <authorList>
            <person name="Benndorf R."/>
            <person name="Schwitalla J."/>
            <person name="Martin K."/>
            <person name="De Beer W."/>
            <person name="Kaster A.-K."/>
            <person name="Vollmers J."/>
            <person name="Poulsen M."/>
            <person name="Beemelmanns C."/>
        </authorList>
    </citation>
    <scope>NUCLEOTIDE SEQUENCE [LARGE SCALE GENOMIC DNA]</scope>
    <source>
        <strain evidence="15 16">RB56</strain>
    </source>
</reference>
<keyword evidence="4" id="KW-0997">Cell inner membrane</keyword>
<dbReference type="PANTHER" id="PTHR24221:SF654">
    <property type="entry name" value="ATP-BINDING CASSETTE SUB-FAMILY B MEMBER 6"/>
    <property type="match status" value="1"/>
</dbReference>
<dbReference type="FunFam" id="3.40.50.300:FF:000221">
    <property type="entry name" value="Multidrug ABC transporter ATP-binding protein"/>
    <property type="match status" value="1"/>
</dbReference>
<keyword evidence="7 15" id="KW-0067">ATP-binding</keyword>
<dbReference type="InterPro" id="IPR017871">
    <property type="entry name" value="ABC_transporter-like_CS"/>
</dbReference>
<evidence type="ECO:0000256" key="2">
    <source>
        <dbReference type="ARBA" id="ARBA00022448"/>
    </source>
</evidence>
<comment type="similarity">
    <text evidence="11">Belongs to the ABC transporter superfamily. Siderophore-Fe(3+) uptake transporter (SIUT) (TC 3.A.1.21) family.</text>
</comment>
<keyword evidence="5 12" id="KW-0812">Transmembrane</keyword>
<evidence type="ECO:0000313" key="15">
    <source>
        <dbReference type="EMBL" id="MQY24915.1"/>
    </source>
</evidence>
<evidence type="ECO:0000256" key="8">
    <source>
        <dbReference type="ARBA" id="ARBA00022967"/>
    </source>
</evidence>
<keyword evidence="16" id="KW-1185">Reference proteome</keyword>
<dbReference type="PROSITE" id="PS50893">
    <property type="entry name" value="ABC_TRANSPORTER_2"/>
    <property type="match status" value="1"/>
</dbReference>
<organism evidence="15 16">
    <name type="scientific">Nocardia aurantia</name>
    <dbReference type="NCBI Taxonomy" id="2585199"/>
    <lineage>
        <taxon>Bacteria</taxon>
        <taxon>Bacillati</taxon>
        <taxon>Actinomycetota</taxon>
        <taxon>Actinomycetes</taxon>
        <taxon>Mycobacteriales</taxon>
        <taxon>Nocardiaceae</taxon>
        <taxon>Nocardia</taxon>
    </lineage>
</organism>
<gene>
    <name evidence="15" type="primary">irtB</name>
    <name evidence="15" type="ORF">NRB56_04690</name>
</gene>
<keyword evidence="2" id="KW-0813">Transport</keyword>
<evidence type="ECO:0000256" key="7">
    <source>
        <dbReference type="ARBA" id="ARBA00022840"/>
    </source>
</evidence>
<dbReference type="GO" id="GO:0005524">
    <property type="term" value="F:ATP binding"/>
    <property type="evidence" value="ECO:0007669"/>
    <property type="project" value="UniProtKB-KW"/>
</dbReference>
<keyword evidence="9 12" id="KW-1133">Transmembrane helix</keyword>
<dbReference type="Pfam" id="PF00664">
    <property type="entry name" value="ABC_membrane"/>
    <property type="match status" value="1"/>
</dbReference>
<dbReference type="InterPro" id="IPR011527">
    <property type="entry name" value="ABC1_TM_dom"/>
</dbReference>
<evidence type="ECO:0000256" key="5">
    <source>
        <dbReference type="ARBA" id="ARBA00022692"/>
    </source>
</evidence>
<dbReference type="InterPro" id="IPR003439">
    <property type="entry name" value="ABC_transporter-like_ATP-bd"/>
</dbReference>
<comment type="caution">
    <text evidence="15">The sequence shown here is derived from an EMBL/GenBank/DDBJ whole genome shotgun (WGS) entry which is preliminary data.</text>
</comment>
<feature type="transmembrane region" description="Helical" evidence="12">
    <location>
        <begin position="53"/>
        <end position="73"/>
    </location>
</feature>
<dbReference type="AlphaFoldDB" id="A0A7K0DGH8"/>
<dbReference type="Gene3D" id="1.20.1560.10">
    <property type="entry name" value="ABC transporter type 1, transmembrane domain"/>
    <property type="match status" value="1"/>
</dbReference>
<feature type="domain" description="ABC transporter" evidence="13">
    <location>
        <begin position="330"/>
        <end position="564"/>
    </location>
</feature>
<dbReference type="EC" id="3.6.3.-" evidence="15"/>
<feature type="transmembrane region" description="Helical" evidence="12">
    <location>
        <begin position="20"/>
        <end position="41"/>
    </location>
</feature>
<evidence type="ECO:0000259" key="13">
    <source>
        <dbReference type="PROSITE" id="PS50893"/>
    </source>
</evidence>
<dbReference type="Pfam" id="PF00005">
    <property type="entry name" value="ABC_tran"/>
    <property type="match status" value="1"/>
</dbReference>
<dbReference type="PROSITE" id="PS50929">
    <property type="entry name" value="ABC_TM1F"/>
    <property type="match status" value="1"/>
</dbReference>
<evidence type="ECO:0000256" key="1">
    <source>
        <dbReference type="ARBA" id="ARBA00004429"/>
    </source>
</evidence>
<dbReference type="Proteomes" id="UP000431401">
    <property type="component" value="Unassembled WGS sequence"/>
</dbReference>
<evidence type="ECO:0000256" key="9">
    <source>
        <dbReference type="ARBA" id="ARBA00022989"/>
    </source>
</evidence>
<keyword evidence="6" id="KW-0547">Nucleotide-binding</keyword>
<dbReference type="SUPFAM" id="SSF90123">
    <property type="entry name" value="ABC transporter transmembrane region"/>
    <property type="match status" value="1"/>
</dbReference>
<evidence type="ECO:0000259" key="14">
    <source>
        <dbReference type="PROSITE" id="PS50929"/>
    </source>
</evidence>
<keyword evidence="15" id="KW-0378">Hydrolase</keyword>
<dbReference type="InterPro" id="IPR003593">
    <property type="entry name" value="AAA+_ATPase"/>
</dbReference>
<proteinExistence type="inferred from homology"/>
<dbReference type="SUPFAM" id="SSF52540">
    <property type="entry name" value="P-loop containing nucleoside triphosphate hydrolases"/>
    <property type="match status" value="1"/>
</dbReference>
<dbReference type="EMBL" id="WEGI01000001">
    <property type="protein sequence ID" value="MQY24915.1"/>
    <property type="molecule type" value="Genomic_DNA"/>
</dbReference>
<protein>
    <submittedName>
        <fullName evidence="15">Iron import ATP-binding/permease protein IrtB</fullName>
        <ecNumber evidence="15">3.6.3.-</ecNumber>
    </submittedName>
</protein>
<keyword evidence="10 12" id="KW-0472">Membrane</keyword>
<dbReference type="InterPro" id="IPR027417">
    <property type="entry name" value="P-loop_NTPase"/>
</dbReference>
<dbReference type="InterPro" id="IPR036640">
    <property type="entry name" value="ABC1_TM_sf"/>
</dbReference>
<dbReference type="GO" id="GO:0016887">
    <property type="term" value="F:ATP hydrolysis activity"/>
    <property type="evidence" value="ECO:0007669"/>
    <property type="project" value="InterPro"/>
</dbReference>
<dbReference type="PANTHER" id="PTHR24221">
    <property type="entry name" value="ATP-BINDING CASSETTE SUB-FAMILY B"/>
    <property type="match status" value="1"/>
</dbReference>
<evidence type="ECO:0000256" key="4">
    <source>
        <dbReference type="ARBA" id="ARBA00022519"/>
    </source>
</evidence>
<accession>A0A7K0DGH8</accession>
<evidence type="ECO:0000256" key="12">
    <source>
        <dbReference type="SAM" id="Phobius"/>
    </source>
</evidence>
<feature type="transmembrane region" description="Helical" evidence="12">
    <location>
        <begin position="127"/>
        <end position="150"/>
    </location>
</feature>
<dbReference type="GO" id="GO:0140359">
    <property type="term" value="F:ABC-type transporter activity"/>
    <property type="evidence" value="ECO:0007669"/>
    <property type="project" value="InterPro"/>
</dbReference>
<evidence type="ECO:0000256" key="3">
    <source>
        <dbReference type="ARBA" id="ARBA00022475"/>
    </source>
</evidence>
<feature type="transmembrane region" description="Helical" evidence="12">
    <location>
        <begin position="156"/>
        <end position="174"/>
    </location>
</feature>
<feature type="domain" description="ABC transmembrane type-1" evidence="14">
    <location>
        <begin position="21"/>
        <end position="299"/>
    </location>
</feature>
<dbReference type="RefSeq" id="WP_153338773.1">
    <property type="nucleotide sequence ID" value="NZ_WEGI01000001.1"/>
</dbReference>
<sequence>MIRTVLSLIPAEYARLTPRFLAAVVAQAICQAIAYVLLVPVLKSLFGDDQAAAWAWVAPMLVAVVGVLVLGYLQSLLGLRIGVGMQADLQTRLGDQLNTLPLGWFEGRSAAALSHVVVDDVREVQGLVAYLLAKVIAGVVVPLGVAVGMLFVDWRIAVTMFVAAPVLFAVNSIAGRLYSWSDRRIHDAAVESDTRVVEFAQAQPVLRAFGAVGARNRALDAALTGQRSAIVRMVFTAVPSLFVFTILVQAAFLVLAYVAVERVTHGPLSAAAAVALVAVGSRFIEPLTQAAQLGTTLRSGAAAVDRIAGLLAEPALPESTTPVNPGAATVGFDTVSFGYETGKPVLEDISFTVPAGTTTAIVGPSGSGKSTLLRLVARYHDVTRGRIEVGGADVREQPTVTLLGQLALVSQQVYLFNRSVIENIRVGRPDATDEEVRRAAAAARVDEIAERLPDGWDTVVGEGGASLSGGERQRISIARALLKDAPVVLLDEATSALDPHSEAVVVRGVHQLSRGKTVLVVAHRLATIAHADQILFLDGGRILERGTHDELLTAGGRYADFWNERSRAAGWRLEPAPVG</sequence>
<evidence type="ECO:0000256" key="6">
    <source>
        <dbReference type="ARBA" id="ARBA00022741"/>
    </source>
</evidence>
<dbReference type="GO" id="GO:0034040">
    <property type="term" value="F:ATPase-coupled lipid transmembrane transporter activity"/>
    <property type="evidence" value="ECO:0007669"/>
    <property type="project" value="TreeGrafter"/>
</dbReference>
<evidence type="ECO:0000313" key="16">
    <source>
        <dbReference type="Proteomes" id="UP000431401"/>
    </source>
</evidence>
<dbReference type="GO" id="GO:0005886">
    <property type="term" value="C:plasma membrane"/>
    <property type="evidence" value="ECO:0007669"/>
    <property type="project" value="UniProtKB-SubCell"/>
</dbReference>
<dbReference type="SMART" id="SM00382">
    <property type="entry name" value="AAA"/>
    <property type="match status" value="1"/>
</dbReference>
<dbReference type="OrthoDB" id="9806127at2"/>
<evidence type="ECO:0000256" key="11">
    <source>
        <dbReference type="ARBA" id="ARBA00023455"/>
    </source>
</evidence>
<keyword evidence="8" id="KW-1278">Translocase</keyword>
<dbReference type="Gene3D" id="3.40.50.300">
    <property type="entry name" value="P-loop containing nucleotide triphosphate hydrolases"/>
    <property type="match status" value="1"/>
</dbReference>
<dbReference type="InterPro" id="IPR039421">
    <property type="entry name" value="Type_1_exporter"/>
</dbReference>
<feature type="transmembrane region" description="Helical" evidence="12">
    <location>
        <begin position="234"/>
        <end position="260"/>
    </location>
</feature>
<comment type="subcellular location">
    <subcellularLocation>
        <location evidence="1">Cell inner membrane</location>
        <topology evidence="1">Multi-pass membrane protein</topology>
    </subcellularLocation>
</comment>
<keyword evidence="3" id="KW-1003">Cell membrane</keyword>
<evidence type="ECO:0000256" key="10">
    <source>
        <dbReference type="ARBA" id="ARBA00023136"/>
    </source>
</evidence>
<dbReference type="PROSITE" id="PS00211">
    <property type="entry name" value="ABC_TRANSPORTER_1"/>
    <property type="match status" value="1"/>
</dbReference>
<name>A0A7K0DGH8_9NOCA</name>